<gene>
    <name evidence="17" type="ORF">DASC09_033960</name>
</gene>
<reference evidence="17 18" key="1">
    <citation type="journal article" date="2023" name="Elife">
        <title>Identification of key yeast species and microbe-microbe interactions impacting larval growth of Drosophila in the wild.</title>
        <authorList>
            <person name="Mure A."/>
            <person name="Sugiura Y."/>
            <person name="Maeda R."/>
            <person name="Honda K."/>
            <person name="Sakurai N."/>
            <person name="Takahashi Y."/>
            <person name="Watada M."/>
            <person name="Katoh T."/>
            <person name="Gotoh A."/>
            <person name="Gotoh Y."/>
            <person name="Taniguchi I."/>
            <person name="Nakamura K."/>
            <person name="Hayashi T."/>
            <person name="Katayama T."/>
            <person name="Uemura T."/>
            <person name="Hattori Y."/>
        </authorList>
    </citation>
    <scope>NUCLEOTIDE SEQUENCE [LARGE SCALE GENOMIC DNA]</scope>
    <source>
        <strain evidence="17 18">SC-9</strain>
    </source>
</reference>
<sequence length="435" mass="49236">MVMLAPNVTSAESSDTETLTGSIETFDIKNHEISSSSQTKETTNHHYHPPPHRHFAPLSTPLNRRLQTLVVFWHSISIPVFASFSLFAITFFPFTWVLLVPYLIYFFSNKVFENGGVVNRMSSNFRNLSIWGYFDGYFPIVLHKTVDLKPSFKEINITDEFYIDISLSLAWESFLSAIPIISRYIKDHRLSVFPRPPYKKLIPDGPAYIFGYHPHGVVAMGAMGAIGTNGANWSSIFANIPVCLLTLGTQFIIPFYRDYLLALGISSVSKKNIQSILAQHTSVSIVIGGAREALMSKPGTCKLILKNRKGFVKLALRTPNVCLVPVFAFGETEIYEVAQPSSTSWLHKAQLVLKSAVGFTVPFFHARGIFNYDFGLLPYRRRIDVVVGKPIEVPYDPEPSEEVVNKWHDIYVEELLKLVETNRERFNYTTKVELL</sequence>
<comment type="catalytic activity">
    <reaction evidence="15 16">
        <text>an acyl-CoA + a 1,2-diacyl-sn-glycerol = a triacyl-sn-glycerol + CoA</text>
        <dbReference type="Rhea" id="RHEA:10868"/>
        <dbReference type="ChEBI" id="CHEBI:17815"/>
        <dbReference type="ChEBI" id="CHEBI:57287"/>
        <dbReference type="ChEBI" id="CHEBI:58342"/>
        <dbReference type="ChEBI" id="CHEBI:64615"/>
        <dbReference type="EC" id="2.3.1.20"/>
    </reaction>
</comment>
<dbReference type="EC" id="2.3.1.20" evidence="5 16"/>
<dbReference type="GeneID" id="90074046"/>
<evidence type="ECO:0000256" key="9">
    <source>
        <dbReference type="ARBA" id="ARBA00022798"/>
    </source>
</evidence>
<dbReference type="GO" id="GO:0006071">
    <property type="term" value="P:glycerol metabolic process"/>
    <property type="evidence" value="ECO:0007669"/>
    <property type="project" value="UniProtKB-UniRule"/>
</dbReference>
<keyword evidence="12 16" id="KW-0443">Lipid metabolism</keyword>
<evidence type="ECO:0000256" key="8">
    <source>
        <dbReference type="ARBA" id="ARBA00022692"/>
    </source>
</evidence>
<evidence type="ECO:0000256" key="12">
    <source>
        <dbReference type="ARBA" id="ARBA00023098"/>
    </source>
</evidence>
<evidence type="ECO:0000256" key="14">
    <source>
        <dbReference type="ARBA" id="ARBA00023315"/>
    </source>
</evidence>
<evidence type="ECO:0000313" key="17">
    <source>
        <dbReference type="EMBL" id="GMM36071.1"/>
    </source>
</evidence>
<evidence type="ECO:0000256" key="1">
    <source>
        <dbReference type="ARBA" id="ARBA00004477"/>
    </source>
</evidence>
<evidence type="ECO:0000313" key="18">
    <source>
        <dbReference type="Proteomes" id="UP001360560"/>
    </source>
</evidence>
<evidence type="ECO:0000256" key="15">
    <source>
        <dbReference type="ARBA" id="ARBA00048109"/>
    </source>
</evidence>
<evidence type="ECO:0000256" key="10">
    <source>
        <dbReference type="ARBA" id="ARBA00022824"/>
    </source>
</evidence>
<keyword evidence="8 16" id="KW-0812">Transmembrane</keyword>
<keyword evidence="7" id="KW-0808">Transferase</keyword>
<evidence type="ECO:0000256" key="11">
    <source>
        <dbReference type="ARBA" id="ARBA00022989"/>
    </source>
</evidence>
<keyword evidence="9" id="KW-0319">Glycerol metabolism</keyword>
<comment type="pathway">
    <text evidence="3">Lipid metabolism.</text>
</comment>
<dbReference type="Pfam" id="PF03982">
    <property type="entry name" value="DAGAT"/>
    <property type="match status" value="2"/>
</dbReference>
<keyword evidence="11 16" id="KW-1133">Transmembrane helix</keyword>
<evidence type="ECO:0000256" key="4">
    <source>
        <dbReference type="ARBA" id="ARBA00005420"/>
    </source>
</evidence>
<feature type="transmembrane region" description="Helical" evidence="16">
    <location>
        <begin position="71"/>
        <end position="104"/>
    </location>
</feature>
<evidence type="ECO:0000256" key="16">
    <source>
        <dbReference type="RuleBase" id="RU367023"/>
    </source>
</evidence>
<name>A0AAV5QMZ0_9ASCO</name>
<accession>A0AAV5QMZ0</accession>
<dbReference type="GO" id="GO:0005789">
    <property type="term" value="C:endoplasmic reticulum membrane"/>
    <property type="evidence" value="ECO:0007669"/>
    <property type="project" value="UniProtKB-SubCell"/>
</dbReference>
<dbReference type="RefSeq" id="XP_064853067.1">
    <property type="nucleotide sequence ID" value="XM_064996995.1"/>
</dbReference>
<keyword evidence="18" id="KW-1185">Reference proteome</keyword>
<evidence type="ECO:0000256" key="13">
    <source>
        <dbReference type="ARBA" id="ARBA00023136"/>
    </source>
</evidence>
<dbReference type="PANTHER" id="PTHR12317">
    <property type="entry name" value="DIACYLGLYCEROL O-ACYLTRANSFERASE"/>
    <property type="match status" value="1"/>
</dbReference>
<feature type="transmembrane region" description="Helical" evidence="16">
    <location>
        <begin position="233"/>
        <end position="256"/>
    </location>
</feature>
<dbReference type="GO" id="GO:0004144">
    <property type="term" value="F:diacylglycerol O-acyltransferase activity"/>
    <property type="evidence" value="ECO:0007669"/>
    <property type="project" value="UniProtKB-UniRule"/>
</dbReference>
<dbReference type="AlphaFoldDB" id="A0AAV5QMZ0"/>
<dbReference type="CDD" id="cd07987">
    <property type="entry name" value="LPLAT_MGAT-like"/>
    <property type="match status" value="1"/>
</dbReference>
<organism evidence="17 18">
    <name type="scientific">Saccharomycopsis crataegensis</name>
    <dbReference type="NCBI Taxonomy" id="43959"/>
    <lineage>
        <taxon>Eukaryota</taxon>
        <taxon>Fungi</taxon>
        <taxon>Dikarya</taxon>
        <taxon>Ascomycota</taxon>
        <taxon>Saccharomycotina</taxon>
        <taxon>Saccharomycetes</taxon>
        <taxon>Saccharomycopsidaceae</taxon>
        <taxon>Saccharomycopsis</taxon>
    </lineage>
</organism>
<evidence type="ECO:0000256" key="2">
    <source>
        <dbReference type="ARBA" id="ARBA00004771"/>
    </source>
</evidence>
<comment type="pathway">
    <text evidence="2 16">Glycerolipid metabolism; triacylglycerol biosynthesis.</text>
</comment>
<dbReference type="GO" id="GO:0019432">
    <property type="term" value="P:triglyceride biosynthetic process"/>
    <property type="evidence" value="ECO:0007669"/>
    <property type="project" value="UniProtKB-UniRule"/>
</dbReference>
<dbReference type="Proteomes" id="UP001360560">
    <property type="component" value="Unassembled WGS sequence"/>
</dbReference>
<keyword evidence="10 16" id="KW-0256">Endoplasmic reticulum</keyword>
<proteinExistence type="inferred from homology"/>
<evidence type="ECO:0000256" key="7">
    <source>
        <dbReference type="ARBA" id="ARBA00022679"/>
    </source>
</evidence>
<dbReference type="PANTHER" id="PTHR12317:SF0">
    <property type="entry name" value="ACYLTRANSFERASE"/>
    <property type="match status" value="1"/>
</dbReference>
<keyword evidence="14 16" id="KW-0012">Acyltransferase</keyword>
<evidence type="ECO:0000256" key="5">
    <source>
        <dbReference type="ARBA" id="ARBA00013244"/>
    </source>
</evidence>
<protein>
    <recommendedName>
        <fullName evidence="5 16">Diacylglycerol O-acyltransferase</fullName>
        <ecNumber evidence="5 16">2.3.1.20</ecNumber>
    </recommendedName>
</protein>
<comment type="function">
    <text evidence="16">Catalyzes the terminal and only committed step in triacylglycerol synthesis by using diacylglycerol and fatty acyl CoA as substrates.</text>
</comment>
<evidence type="ECO:0000256" key="3">
    <source>
        <dbReference type="ARBA" id="ARBA00005189"/>
    </source>
</evidence>
<dbReference type="EMBL" id="BTFZ01000011">
    <property type="protein sequence ID" value="GMM36071.1"/>
    <property type="molecule type" value="Genomic_DNA"/>
</dbReference>
<comment type="caution">
    <text evidence="17">The sequence shown here is derived from an EMBL/GenBank/DDBJ whole genome shotgun (WGS) entry which is preliminary data.</text>
</comment>
<dbReference type="InterPro" id="IPR007130">
    <property type="entry name" value="DAGAT"/>
</dbReference>
<comment type="subcellular location">
    <subcellularLocation>
        <location evidence="1 16">Endoplasmic reticulum membrane</location>
        <topology evidence="1 16">Multi-pass membrane protein</topology>
    </subcellularLocation>
</comment>
<comment type="similarity">
    <text evidence="4 16">Belongs to the diacylglycerol acyltransferase family.</text>
</comment>
<keyword evidence="6 16" id="KW-0444">Lipid biosynthesis</keyword>
<evidence type="ECO:0000256" key="6">
    <source>
        <dbReference type="ARBA" id="ARBA00022516"/>
    </source>
</evidence>
<keyword evidence="13 16" id="KW-0472">Membrane</keyword>